<dbReference type="InterPro" id="IPR020097">
    <property type="entry name" value="PsdUridine_synth_TruA_a/b_dom"/>
</dbReference>
<dbReference type="EMBL" id="DVOB01000028">
    <property type="protein sequence ID" value="HIU95302.1"/>
    <property type="molecule type" value="Genomic_DNA"/>
</dbReference>
<dbReference type="GO" id="GO:0160147">
    <property type="term" value="F:tRNA pseudouridine(38-40) synthase activity"/>
    <property type="evidence" value="ECO:0007669"/>
    <property type="project" value="UniProtKB-EC"/>
</dbReference>
<sequence length="279" mass="30430">MKKNILLTIEYDGSSFHGWQRQPDRPTVQGHLEEALSSLLREKISLNGTSRTDAGVHALGQRASFETSSGIPAGRVALAVNNALRSREEGAFAGSPVRVISSEEKPVGFHARFDSKGKRYIYRIRNSAVNDVFSRNYVYHVDRPLDVAAMKEAAACLEGVHDFKSFEASGGTPRKTTVRRIFDLDVVETGRNNDKRTAGDGLSIPGKEAAAGFSGDIEISVSGDGFLYNMVRIIVGTLVDIGLGKMMPGTMTDIMEARDRRAAGHTAPPYGLYLAEVYY</sequence>
<accession>A0A9D1N5U3</accession>
<dbReference type="FunFam" id="3.30.70.580:FF:000001">
    <property type="entry name" value="tRNA pseudouridine synthase A"/>
    <property type="match status" value="1"/>
</dbReference>
<proteinExistence type="inferred from homology"/>
<dbReference type="PIRSF" id="PIRSF001430">
    <property type="entry name" value="tRNA_psdUrid_synth"/>
    <property type="match status" value="1"/>
</dbReference>
<evidence type="ECO:0000256" key="3">
    <source>
        <dbReference type="ARBA" id="ARBA00023235"/>
    </source>
</evidence>
<dbReference type="Pfam" id="PF01416">
    <property type="entry name" value="PseudoU_synth_1"/>
    <property type="match status" value="2"/>
</dbReference>
<dbReference type="InterPro" id="IPR020103">
    <property type="entry name" value="PsdUridine_synth_cat_dom_sf"/>
</dbReference>
<evidence type="ECO:0000256" key="7">
    <source>
        <dbReference type="RuleBase" id="RU003792"/>
    </source>
</evidence>
<comment type="similarity">
    <text evidence="1 4 7">Belongs to the tRNA pseudouridine synthase TruA family.</text>
</comment>
<name>A0A9D1N5U3_9FIRM</name>
<comment type="function">
    <text evidence="4">Formation of pseudouridine at positions 38, 39 and 40 in the anticodon stem and loop of transfer RNAs.</text>
</comment>
<dbReference type="EC" id="5.4.99.12" evidence="4"/>
<dbReference type="AlphaFoldDB" id="A0A9D1N5U3"/>
<dbReference type="InterPro" id="IPR020094">
    <property type="entry name" value="TruA/RsuA/RluB/E/F_N"/>
</dbReference>
<evidence type="ECO:0000259" key="8">
    <source>
        <dbReference type="Pfam" id="PF01416"/>
    </source>
</evidence>
<evidence type="ECO:0000256" key="4">
    <source>
        <dbReference type="HAMAP-Rule" id="MF_00171"/>
    </source>
</evidence>
<protein>
    <recommendedName>
        <fullName evidence="4">tRNA pseudouridine synthase A</fullName>
        <ecNumber evidence="4">5.4.99.12</ecNumber>
    </recommendedName>
    <alternativeName>
        <fullName evidence="4">tRNA pseudouridine(38-40) synthase</fullName>
    </alternativeName>
    <alternativeName>
        <fullName evidence="4">tRNA pseudouridylate synthase I</fullName>
    </alternativeName>
    <alternativeName>
        <fullName evidence="4">tRNA-uridine isomerase I</fullName>
    </alternativeName>
</protein>
<gene>
    <name evidence="4 9" type="primary">truA</name>
    <name evidence="9" type="ORF">IAD25_01130</name>
</gene>
<evidence type="ECO:0000256" key="6">
    <source>
        <dbReference type="PIRSR" id="PIRSR001430-2"/>
    </source>
</evidence>
<reference evidence="9" key="2">
    <citation type="journal article" date="2021" name="PeerJ">
        <title>Extensive microbial diversity within the chicken gut microbiome revealed by metagenomics and culture.</title>
        <authorList>
            <person name="Gilroy R."/>
            <person name="Ravi A."/>
            <person name="Getino M."/>
            <person name="Pursley I."/>
            <person name="Horton D.L."/>
            <person name="Alikhan N.F."/>
            <person name="Baker D."/>
            <person name="Gharbi K."/>
            <person name="Hall N."/>
            <person name="Watson M."/>
            <person name="Adriaenssens E.M."/>
            <person name="Foster-Nyarko E."/>
            <person name="Jarju S."/>
            <person name="Secka A."/>
            <person name="Antonio M."/>
            <person name="Oren A."/>
            <person name="Chaudhuri R.R."/>
            <person name="La Ragione R."/>
            <person name="Hildebrand F."/>
            <person name="Pallen M.J."/>
        </authorList>
    </citation>
    <scope>NUCLEOTIDE SEQUENCE</scope>
    <source>
        <strain evidence="9">ChiSjej4B22-8349</strain>
    </source>
</reference>
<dbReference type="PANTHER" id="PTHR11142:SF0">
    <property type="entry name" value="TRNA PSEUDOURIDINE SYNTHASE-LIKE 1"/>
    <property type="match status" value="1"/>
</dbReference>
<feature type="domain" description="Pseudouridine synthase I TruA alpha/beta" evidence="8">
    <location>
        <begin position="153"/>
        <end position="279"/>
    </location>
</feature>
<dbReference type="Proteomes" id="UP000824130">
    <property type="component" value="Unassembled WGS sequence"/>
</dbReference>
<dbReference type="PANTHER" id="PTHR11142">
    <property type="entry name" value="PSEUDOURIDYLATE SYNTHASE"/>
    <property type="match status" value="1"/>
</dbReference>
<comment type="catalytic activity">
    <reaction evidence="4 7">
        <text>uridine(38/39/40) in tRNA = pseudouridine(38/39/40) in tRNA</text>
        <dbReference type="Rhea" id="RHEA:22376"/>
        <dbReference type="Rhea" id="RHEA-COMP:10085"/>
        <dbReference type="Rhea" id="RHEA-COMP:10087"/>
        <dbReference type="ChEBI" id="CHEBI:65314"/>
        <dbReference type="ChEBI" id="CHEBI:65315"/>
        <dbReference type="EC" id="5.4.99.12"/>
    </reaction>
</comment>
<feature type="domain" description="Pseudouridine synthase I TruA alpha/beta" evidence="8">
    <location>
        <begin position="9"/>
        <end position="96"/>
    </location>
</feature>
<dbReference type="InterPro" id="IPR020095">
    <property type="entry name" value="PsdUridine_synth_TruA_C"/>
</dbReference>
<evidence type="ECO:0000256" key="1">
    <source>
        <dbReference type="ARBA" id="ARBA00009375"/>
    </source>
</evidence>
<dbReference type="GO" id="GO:0003723">
    <property type="term" value="F:RNA binding"/>
    <property type="evidence" value="ECO:0007669"/>
    <property type="project" value="InterPro"/>
</dbReference>
<dbReference type="SUPFAM" id="SSF55120">
    <property type="entry name" value="Pseudouridine synthase"/>
    <property type="match status" value="1"/>
</dbReference>
<comment type="caution">
    <text evidence="9">The sequence shown here is derived from an EMBL/GenBank/DDBJ whole genome shotgun (WGS) entry which is preliminary data.</text>
</comment>
<evidence type="ECO:0000313" key="9">
    <source>
        <dbReference type="EMBL" id="HIU95302.1"/>
    </source>
</evidence>
<evidence type="ECO:0000256" key="5">
    <source>
        <dbReference type="PIRSR" id="PIRSR001430-1"/>
    </source>
</evidence>
<comment type="caution">
    <text evidence="4">Lacks conserved residue(s) required for the propagation of feature annotation.</text>
</comment>
<dbReference type="Gene3D" id="3.30.70.660">
    <property type="entry name" value="Pseudouridine synthase I, catalytic domain, C-terminal subdomain"/>
    <property type="match status" value="1"/>
</dbReference>
<dbReference type="NCBIfam" id="TIGR00071">
    <property type="entry name" value="hisT_truA"/>
    <property type="match status" value="1"/>
</dbReference>
<dbReference type="GO" id="GO:0031119">
    <property type="term" value="P:tRNA pseudouridine synthesis"/>
    <property type="evidence" value="ECO:0007669"/>
    <property type="project" value="UniProtKB-UniRule"/>
</dbReference>
<evidence type="ECO:0000256" key="2">
    <source>
        <dbReference type="ARBA" id="ARBA00022694"/>
    </source>
</evidence>
<reference evidence="9" key="1">
    <citation type="submission" date="2020-10" db="EMBL/GenBank/DDBJ databases">
        <authorList>
            <person name="Gilroy R."/>
        </authorList>
    </citation>
    <scope>NUCLEOTIDE SEQUENCE</scope>
    <source>
        <strain evidence="9">ChiSjej4B22-8349</strain>
    </source>
</reference>
<dbReference type="HAMAP" id="MF_00171">
    <property type="entry name" value="TruA"/>
    <property type="match status" value="1"/>
</dbReference>
<keyword evidence="3 4" id="KW-0413">Isomerase</keyword>
<comment type="subunit">
    <text evidence="4">Homodimer.</text>
</comment>
<dbReference type="InterPro" id="IPR001406">
    <property type="entry name" value="PsdUridine_synth_TruA"/>
</dbReference>
<feature type="binding site" evidence="4 6">
    <location>
        <position position="120"/>
    </location>
    <ligand>
        <name>substrate</name>
    </ligand>
</feature>
<keyword evidence="2 4" id="KW-0819">tRNA processing</keyword>
<feature type="active site" description="Nucleophile" evidence="4 5">
    <location>
        <position position="53"/>
    </location>
</feature>
<organism evidence="9 10">
    <name type="scientific">Candidatus Allocopromorpha excrementipullorum</name>
    <dbReference type="NCBI Taxonomy" id="2840743"/>
    <lineage>
        <taxon>Bacteria</taxon>
        <taxon>Bacillati</taxon>
        <taxon>Bacillota</taxon>
        <taxon>Clostridia</taxon>
        <taxon>Eubacteriales</taxon>
        <taxon>Eubacteriaceae</taxon>
        <taxon>Eubacteriaceae incertae sedis</taxon>
        <taxon>Candidatus Allocopromorpha</taxon>
    </lineage>
</organism>
<dbReference type="CDD" id="cd02570">
    <property type="entry name" value="PseudoU_synth_EcTruA"/>
    <property type="match status" value="1"/>
</dbReference>
<dbReference type="Gene3D" id="3.30.70.580">
    <property type="entry name" value="Pseudouridine synthase I, catalytic domain, N-terminal subdomain"/>
    <property type="match status" value="1"/>
</dbReference>
<evidence type="ECO:0000313" key="10">
    <source>
        <dbReference type="Proteomes" id="UP000824130"/>
    </source>
</evidence>